<feature type="domain" description="DNA ligase D 3'-phosphoesterase" evidence="2">
    <location>
        <begin position="65"/>
        <end position="172"/>
    </location>
</feature>
<dbReference type="EMBL" id="CAJNOR010001765">
    <property type="protein sequence ID" value="CAF1195762.1"/>
    <property type="molecule type" value="Genomic_DNA"/>
</dbReference>
<keyword evidence="4" id="KW-1185">Reference proteome</keyword>
<proteinExistence type="predicted"/>
<protein>
    <recommendedName>
        <fullName evidence="2">DNA ligase D 3'-phosphoesterase domain-containing protein</fullName>
    </recommendedName>
</protein>
<sequence length="240" mass="27940">MKATKLTNVCLYRLLSLSTCRFDKKTVASKDLLAEYEKKRDFKKTNEPKPMKDQHEMNQHRFVVQEHHASTLHFDFRLELNGVMKRSVPKGPSLNPRDKRLAIMVEDHPIEYINFQGTIPNGEYGAGEVRTWDIGTYESLDDNDDMNAGIDKGKITFRLHGKKLKGEFHMVRSRFGKTQQHNQWLLMKKNDQFADEHFVLDRILDYGSRRDLQTAKTATGNEKCPQRTSTLSKRTKQSHD</sequence>
<gene>
    <name evidence="3" type="ORF">XAT740_LOCUS23382</name>
</gene>
<dbReference type="AlphaFoldDB" id="A0A814W9S5"/>
<dbReference type="Pfam" id="PF13298">
    <property type="entry name" value="LigD_N"/>
    <property type="match status" value="1"/>
</dbReference>
<evidence type="ECO:0000259" key="2">
    <source>
        <dbReference type="Pfam" id="PF13298"/>
    </source>
</evidence>
<evidence type="ECO:0000313" key="4">
    <source>
        <dbReference type="Proteomes" id="UP000663828"/>
    </source>
</evidence>
<feature type="region of interest" description="Disordered" evidence="1">
    <location>
        <begin position="214"/>
        <end position="240"/>
    </location>
</feature>
<organism evidence="3 4">
    <name type="scientific">Adineta ricciae</name>
    <name type="common">Rotifer</name>
    <dbReference type="NCBI Taxonomy" id="249248"/>
    <lineage>
        <taxon>Eukaryota</taxon>
        <taxon>Metazoa</taxon>
        <taxon>Spiralia</taxon>
        <taxon>Gnathifera</taxon>
        <taxon>Rotifera</taxon>
        <taxon>Eurotatoria</taxon>
        <taxon>Bdelloidea</taxon>
        <taxon>Adinetida</taxon>
        <taxon>Adinetidae</taxon>
        <taxon>Adineta</taxon>
    </lineage>
</organism>
<dbReference type="PANTHER" id="PTHR39465:SF1">
    <property type="entry name" value="DNA LIGASE D 3'-PHOSPHOESTERASE DOMAIN-CONTAINING PROTEIN"/>
    <property type="match status" value="1"/>
</dbReference>
<evidence type="ECO:0000256" key="1">
    <source>
        <dbReference type="SAM" id="MobiDB-lite"/>
    </source>
</evidence>
<name>A0A814W9S5_ADIRI</name>
<dbReference type="InterPro" id="IPR014144">
    <property type="entry name" value="LigD_PE_domain"/>
</dbReference>
<feature type="compositionally biased region" description="Polar residues" evidence="1">
    <location>
        <begin position="214"/>
        <end position="232"/>
    </location>
</feature>
<dbReference type="Proteomes" id="UP000663828">
    <property type="component" value="Unassembled WGS sequence"/>
</dbReference>
<comment type="caution">
    <text evidence="3">The sequence shown here is derived from an EMBL/GenBank/DDBJ whole genome shotgun (WGS) entry which is preliminary data.</text>
</comment>
<dbReference type="NCBIfam" id="TIGR02777">
    <property type="entry name" value="LigD_PE_dom"/>
    <property type="match status" value="1"/>
</dbReference>
<reference evidence="3" key="1">
    <citation type="submission" date="2021-02" db="EMBL/GenBank/DDBJ databases">
        <authorList>
            <person name="Nowell W R."/>
        </authorList>
    </citation>
    <scope>NUCLEOTIDE SEQUENCE</scope>
</reference>
<evidence type="ECO:0000313" key="3">
    <source>
        <dbReference type="EMBL" id="CAF1195762.1"/>
    </source>
</evidence>
<accession>A0A814W9S5</accession>
<dbReference type="PANTHER" id="PTHR39465">
    <property type="entry name" value="DNA LIGASE D, 3'-PHOSPHOESTERASE DOMAIN"/>
    <property type="match status" value="1"/>
</dbReference>